<proteinExistence type="predicted"/>
<evidence type="ECO:0000313" key="1">
    <source>
        <dbReference type="EMBL" id="CAI9086499.1"/>
    </source>
</evidence>
<sequence length="38" mass="4206">MDKCLGFQVILRTSFSFLAVEREFGVAVKIPDGSICDL</sequence>
<reference evidence="1" key="1">
    <citation type="submission" date="2023-03" db="EMBL/GenBank/DDBJ databases">
        <authorList>
            <person name="Cremers G."/>
            <person name="Picone N."/>
        </authorList>
    </citation>
    <scope>NUCLEOTIDE SEQUENCE</scope>
    <source>
        <strain evidence="1">Sample_alias</strain>
    </source>
</reference>
<dbReference type="Proteomes" id="UP001161497">
    <property type="component" value="Chromosome"/>
</dbReference>
<protein>
    <submittedName>
        <fullName evidence="1">Uncharacterized protein</fullName>
    </submittedName>
</protein>
<dbReference type="EMBL" id="OX458932">
    <property type="protein sequence ID" value="CAI9086499.1"/>
    <property type="molecule type" value="Genomic_DNA"/>
</dbReference>
<keyword evidence="2" id="KW-1185">Reference proteome</keyword>
<gene>
    <name evidence="1" type="ORF">MFUM_2187</name>
</gene>
<name>A0ABM9IFM1_9BACT</name>
<accession>A0ABM9IFM1</accession>
<evidence type="ECO:0000313" key="2">
    <source>
        <dbReference type="Proteomes" id="UP001161497"/>
    </source>
</evidence>
<organism evidence="1 2">
    <name type="scientific">Candidatus Methylacidiphilum fumarolicum</name>
    <dbReference type="NCBI Taxonomy" id="591154"/>
    <lineage>
        <taxon>Bacteria</taxon>
        <taxon>Pseudomonadati</taxon>
        <taxon>Verrucomicrobiota</taxon>
        <taxon>Methylacidiphilae</taxon>
        <taxon>Methylacidiphilales</taxon>
        <taxon>Methylacidiphilaceae</taxon>
        <taxon>Methylacidiphilum (ex Ratnadevi et al. 2023)</taxon>
    </lineage>
</organism>